<keyword evidence="3" id="KW-1185">Reference proteome</keyword>
<dbReference type="AlphaFoldDB" id="A0A1I7UF94"/>
<evidence type="ECO:0000256" key="1">
    <source>
        <dbReference type="SAM" id="MobiDB-lite"/>
    </source>
</evidence>
<feature type="domain" description="F-box" evidence="2">
    <location>
        <begin position="31"/>
        <end position="77"/>
    </location>
</feature>
<dbReference type="PANTHER" id="PTHR21503:SF8">
    <property type="entry name" value="F-BOX ASSOCIATED DOMAIN-CONTAINING PROTEIN-RELATED"/>
    <property type="match status" value="1"/>
</dbReference>
<dbReference type="InterPro" id="IPR012885">
    <property type="entry name" value="F-box_Sdz-33"/>
</dbReference>
<dbReference type="PROSITE" id="PS50181">
    <property type="entry name" value="FBOX"/>
    <property type="match status" value="1"/>
</dbReference>
<protein>
    <submittedName>
        <fullName evidence="4">F-box domain-containing protein</fullName>
    </submittedName>
</protein>
<dbReference type="WBParaSite" id="Csp11.Scaffold629.g8726.t1">
    <property type="protein sequence ID" value="Csp11.Scaffold629.g8726.t1"/>
    <property type="gene ID" value="Csp11.Scaffold629.g8726"/>
</dbReference>
<reference evidence="4" key="1">
    <citation type="submission" date="2016-11" db="UniProtKB">
        <authorList>
            <consortium name="WormBaseParasite"/>
        </authorList>
    </citation>
    <scope>IDENTIFICATION</scope>
</reference>
<dbReference type="Proteomes" id="UP000095282">
    <property type="component" value="Unplaced"/>
</dbReference>
<evidence type="ECO:0000259" key="2">
    <source>
        <dbReference type="PROSITE" id="PS50181"/>
    </source>
</evidence>
<sequence>MRCGCFAYGQGALILRRKTSFEDSLVGMNTPFLLLKLPFIAHQNAIRMLEIIEIIDLSLLSKNSRKAVKNSLLKNQLKILTKFRINYDFVIQMKDCDLRNHKCEFVTIENSHLNAQKKFLKIETEEDKDEEEEEDDEDSTLMGAFWTKRWSEYLCEILNQDIDTVVIDVKHYKGRLSEISKWLNFHQESINKVELRGHFIDSNEYSLFIDSCRINESLLLYPDEYSEMTSMNYKFNVHSLYAVQDQRVLEWITIDDIISFDCEQITLSDTPFDEPDLNRFLKSWINGSNERLKLITFFICEWSPELVFDGIEMEIRDDSIERRYDNFKMRDQKINGGMDIRRKHGTVATILCHPDPNRVGPIATNQEAPRQSSTFQEWVRSWCGKKNTVNPVQPPITVVSTPILTVQAATPVPTRGNPEYDQLQRRLQNPQVDGDSVPSMEDPDLNSELWAPERRPDGVKEEDSPTKVEENEVSTVETPEIPPAEGVSS</sequence>
<accession>A0A1I7UF94</accession>
<evidence type="ECO:0000313" key="3">
    <source>
        <dbReference type="Proteomes" id="UP000095282"/>
    </source>
</evidence>
<organism evidence="3 4">
    <name type="scientific">Caenorhabditis tropicalis</name>
    <dbReference type="NCBI Taxonomy" id="1561998"/>
    <lineage>
        <taxon>Eukaryota</taxon>
        <taxon>Metazoa</taxon>
        <taxon>Ecdysozoa</taxon>
        <taxon>Nematoda</taxon>
        <taxon>Chromadorea</taxon>
        <taxon>Rhabditida</taxon>
        <taxon>Rhabditina</taxon>
        <taxon>Rhabditomorpha</taxon>
        <taxon>Rhabditoidea</taxon>
        <taxon>Rhabditidae</taxon>
        <taxon>Peloderinae</taxon>
        <taxon>Caenorhabditis</taxon>
    </lineage>
</organism>
<name>A0A1I7UF94_9PELO</name>
<dbReference type="InterPro" id="IPR001810">
    <property type="entry name" value="F-box_dom"/>
</dbReference>
<dbReference type="PANTHER" id="PTHR21503">
    <property type="entry name" value="F-BOX-CONTAINING HYPOTHETICAL PROTEIN C.ELEGANS"/>
    <property type="match status" value="1"/>
</dbReference>
<evidence type="ECO:0000313" key="4">
    <source>
        <dbReference type="WBParaSite" id="Csp11.Scaffold629.g8726.t1"/>
    </source>
</evidence>
<dbReference type="Pfam" id="PF07735">
    <property type="entry name" value="FBA_2"/>
    <property type="match status" value="1"/>
</dbReference>
<feature type="compositionally biased region" description="Basic and acidic residues" evidence="1">
    <location>
        <begin position="451"/>
        <end position="470"/>
    </location>
</feature>
<feature type="region of interest" description="Disordered" evidence="1">
    <location>
        <begin position="430"/>
        <end position="489"/>
    </location>
</feature>
<proteinExistence type="predicted"/>